<accession>A0A291B7U6</accession>
<organism evidence="1 2">
    <name type="scientific">Candidatus Enterovibrio altilux</name>
    <dbReference type="NCBI Taxonomy" id="1927128"/>
    <lineage>
        <taxon>Bacteria</taxon>
        <taxon>Pseudomonadati</taxon>
        <taxon>Pseudomonadota</taxon>
        <taxon>Gammaproteobacteria</taxon>
        <taxon>Vibrionales</taxon>
        <taxon>Vibrionaceae</taxon>
        <taxon>Enterovibrio</taxon>
    </lineage>
</organism>
<evidence type="ECO:0000313" key="1">
    <source>
        <dbReference type="EMBL" id="ATF09088.1"/>
    </source>
</evidence>
<dbReference type="AlphaFoldDB" id="A0A291B7U6"/>
<gene>
    <name evidence="1" type="ORF">BTN50_0561</name>
</gene>
<name>A0A291B7U6_9GAMM</name>
<sequence>MVLTTPDNVTQPFVLDERLHPFYQKNKKFGNKVIRII</sequence>
<reference evidence="2" key="1">
    <citation type="submission" date="2017-04" db="EMBL/GenBank/DDBJ databases">
        <title>Genome evolution of the luminous symbionts of deep sea anglerfish.</title>
        <authorList>
            <person name="Hendry T.A."/>
        </authorList>
    </citation>
    <scope>NUCLEOTIDE SEQUENCE [LARGE SCALE GENOMIC DNA]</scope>
</reference>
<dbReference type="Proteomes" id="UP000218160">
    <property type="component" value="Chromosome 1"/>
</dbReference>
<dbReference type="KEGG" id="elux:BTN50_0561"/>
<evidence type="ECO:0000313" key="2">
    <source>
        <dbReference type="Proteomes" id="UP000218160"/>
    </source>
</evidence>
<protein>
    <submittedName>
        <fullName evidence="1">Uncharacterized protein</fullName>
    </submittedName>
</protein>
<proteinExistence type="predicted"/>
<dbReference type="EMBL" id="CP020660">
    <property type="protein sequence ID" value="ATF09088.1"/>
    <property type="molecule type" value="Genomic_DNA"/>
</dbReference>
<keyword evidence="2" id="KW-1185">Reference proteome</keyword>